<evidence type="ECO:0000256" key="4">
    <source>
        <dbReference type="ARBA" id="ARBA00022840"/>
    </source>
</evidence>
<dbReference type="WBParaSite" id="SVE_1588300.1">
    <property type="protein sequence ID" value="SVE_1588300.1"/>
    <property type="gene ID" value="SVE_1588300"/>
</dbReference>
<feature type="coiled-coil region" evidence="9">
    <location>
        <begin position="513"/>
        <end position="624"/>
    </location>
</feature>
<keyword evidence="3" id="KW-0547">Nucleotide-binding</keyword>
<keyword evidence="7 8" id="KW-0539">Nucleus</keyword>
<comment type="subcellular location">
    <subcellularLocation>
        <location evidence="1 8">Nucleus</location>
    </subcellularLocation>
</comment>
<evidence type="ECO:0000256" key="5">
    <source>
        <dbReference type="ARBA" id="ARBA00023054"/>
    </source>
</evidence>
<evidence type="ECO:0000256" key="3">
    <source>
        <dbReference type="ARBA" id="ARBA00022741"/>
    </source>
</evidence>
<evidence type="ECO:0000256" key="9">
    <source>
        <dbReference type="SAM" id="Coils"/>
    </source>
</evidence>
<dbReference type="Gene3D" id="1.10.287.1490">
    <property type="match status" value="1"/>
</dbReference>
<evidence type="ECO:0000313" key="12">
    <source>
        <dbReference type="WBParaSite" id="SVE_1588300.1"/>
    </source>
</evidence>
<dbReference type="InterPro" id="IPR024704">
    <property type="entry name" value="SMC"/>
</dbReference>
<dbReference type="GO" id="GO:0000796">
    <property type="term" value="C:condensin complex"/>
    <property type="evidence" value="ECO:0007669"/>
    <property type="project" value="TreeGrafter"/>
</dbReference>
<evidence type="ECO:0000256" key="8">
    <source>
        <dbReference type="PIRNR" id="PIRNR005719"/>
    </source>
</evidence>
<dbReference type="SMART" id="SM00968">
    <property type="entry name" value="SMC_hinge"/>
    <property type="match status" value="1"/>
</dbReference>
<evidence type="ECO:0000256" key="1">
    <source>
        <dbReference type="ARBA" id="ARBA00004123"/>
    </source>
</evidence>
<evidence type="ECO:0000313" key="11">
    <source>
        <dbReference type="Proteomes" id="UP000035680"/>
    </source>
</evidence>
<feature type="coiled-coil region" evidence="9">
    <location>
        <begin position="897"/>
        <end position="1057"/>
    </location>
</feature>
<keyword evidence="5 9" id="KW-0175">Coiled coil</keyword>
<sequence length="1397" mass="162469">MNEESMNVTEVTEPMDVSEFGELEHKMSSSTYNGDVHFDEDKENRAANPRISNSQGDPNVVVYGKEEIETHHQDAITAPITVDLDKYMALCDVELPPKYEQAIYSTSSEDRLIISYIELENFKSYYGVNKMGPFGKNFSCVVGPNGSGKSNIFDCMLFVFDYNVKKCRTKKLSELIHRSADRVCDFARVSIYFKRVGKKDGKDFEIDGSSFCVTRRIRSDNKSSFFINDKKVSREELKETLKCHGLGLDHDRFLILQGEVESISLLKPKAEDENEDSMLTLVDDIIGTSRYKIPLEEINHGICELQRKIAIINSKLKESERFRNLLEEKTRSCIEQNRIKNGITDLKYQRFLILAEKCRSRCVEIQNQLSEYQAIVDKRGKEVRELEENLKVYESQREEAKNAYRECRNQDEAIQTSLSSNSTRLEEIRRSHLKYEARVKAKEEKIDAISQEILKLGNTPLSITAKIQGIENELEGILEIEKELCSKKEEAEEIFERERSEYASEYDTKQSDVVHFKNKVSELKNEKSKLEFKLSQVTNEKDNIEREIGSTEAFIAELSLSNKSNLEKRATMLKNMSAIEEELVDLRERSKMHQNKIRKYESDISDESEKCNALRQQYNSLTDREEHRPSSAVYKFLIDLNYQGFRGRLGDLAAIDKKYDTALSTLGGRSLDMFVVETTEDAQYLVNQLKDSRKGRASFMSIEEMRKKCGDGDRKKIHYEGAVRAIDMLKDVPPELKPCFDYVFRDSLIVEKMDDAKFLREKYNGNIPKIVTLDGSEYERQGKVTGGGEPISGLIGEKTYLKPKADDRLKFEIKDKLNKSSQRITDLRTQYSQLLEEKHKIDILTKKKDLSIDELRKQISHIDGSVKNGNLCLNNKKRVLSELREQLSNVHVDEDEYNRIVKEIKSVETQIKSTERVLEKKTAEFETVKNEVDSLYKKWVEEHADNLEKCVARKEECKNSISNLQKKLNFTSKQTKAKEEELHRCEKELYELSSKIDELQNEEGSLMEKRDDLIKRRDENNRLLQICNERLNCHGEVSRLNNQIIELRNEIDKHQSLINVNNEKLGELSSKETMYKEKISSLKYIFYNSMNLLPEELTKFHNDEIYYIKRVHDAEKEFLNSLNNDNCEMEAQTSEVEIKSFEESELRTIMTKEEEIERKLRNFKSAYLDEADDGTLSRYLEKQEMFLSNLKEYNKVDKVYKQLKDKYDEWVVSRIKEFNEGFNVISKCVKEVYQNITFGGDAELEPCDKFDPYNFGINYKIRPPAKSWKKMTNLSGGEKTLASLALVFALHEYNPTPLYIMDEIDAALDFRNVAIIGEYIKKRTLNAQFIVISLRKEMYELADKCIEIWKLDDKTRSACSDMTEVYKANRNYVALDELYLDSNLKQNLSNLYSLLNF</sequence>
<dbReference type="Pfam" id="PF06470">
    <property type="entry name" value="SMC_hinge"/>
    <property type="match status" value="1"/>
</dbReference>
<dbReference type="GO" id="GO:0007076">
    <property type="term" value="P:mitotic chromosome condensation"/>
    <property type="evidence" value="ECO:0007669"/>
    <property type="project" value="TreeGrafter"/>
</dbReference>
<dbReference type="PANTHER" id="PTHR18937:SF172">
    <property type="entry name" value="STRUCTURAL MAINTENANCE OF CHROMOSOMES PROTEIN"/>
    <property type="match status" value="1"/>
</dbReference>
<dbReference type="PIRSF" id="PIRSF005719">
    <property type="entry name" value="SMC"/>
    <property type="match status" value="1"/>
</dbReference>
<dbReference type="SUPFAM" id="SSF52540">
    <property type="entry name" value="P-loop containing nucleoside triphosphate hydrolases"/>
    <property type="match status" value="2"/>
</dbReference>
<dbReference type="InterPro" id="IPR003395">
    <property type="entry name" value="RecF/RecN/SMC_N"/>
</dbReference>
<keyword evidence="11" id="KW-1185">Reference proteome</keyword>
<proteinExistence type="inferred from homology"/>
<dbReference type="GO" id="GO:0005524">
    <property type="term" value="F:ATP binding"/>
    <property type="evidence" value="ECO:0007669"/>
    <property type="project" value="UniProtKB-KW"/>
</dbReference>
<dbReference type="InterPro" id="IPR010935">
    <property type="entry name" value="SMC_hinge"/>
</dbReference>
<keyword evidence="6" id="KW-0226">DNA condensation</keyword>
<keyword evidence="4" id="KW-0067">ATP-binding</keyword>
<feature type="domain" description="SMC hinge" evidence="10">
    <location>
        <begin position="643"/>
        <end position="760"/>
    </location>
</feature>
<dbReference type="Gene3D" id="3.40.50.300">
    <property type="entry name" value="P-loop containing nucleotide triphosphate hydrolases"/>
    <property type="match status" value="2"/>
</dbReference>
<evidence type="ECO:0000256" key="2">
    <source>
        <dbReference type="ARBA" id="ARBA00006005"/>
    </source>
</evidence>
<reference evidence="11" key="1">
    <citation type="submission" date="2014-07" db="EMBL/GenBank/DDBJ databases">
        <authorList>
            <person name="Martin A.A"/>
            <person name="De Silva N."/>
        </authorList>
    </citation>
    <scope>NUCLEOTIDE SEQUENCE</scope>
</reference>
<protein>
    <recommendedName>
        <fullName evidence="8">Structural maintenance of chromosomes protein</fullName>
    </recommendedName>
</protein>
<dbReference type="GO" id="GO:0005634">
    <property type="term" value="C:nucleus"/>
    <property type="evidence" value="ECO:0007669"/>
    <property type="project" value="UniProtKB-SubCell"/>
</dbReference>
<feature type="coiled-coil region" evidence="9">
    <location>
        <begin position="369"/>
        <end position="452"/>
    </location>
</feature>
<reference evidence="12" key="2">
    <citation type="submission" date="2015-08" db="UniProtKB">
        <authorList>
            <consortium name="WormBaseParasite"/>
        </authorList>
    </citation>
    <scope>IDENTIFICATION</scope>
</reference>
<name>A0A0K0FU71_STRVS</name>
<organism evidence="11 12">
    <name type="scientific">Strongyloides venezuelensis</name>
    <name type="common">Threadworm</name>
    <dbReference type="NCBI Taxonomy" id="75913"/>
    <lineage>
        <taxon>Eukaryota</taxon>
        <taxon>Metazoa</taxon>
        <taxon>Ecdysozoa</taxon>
        <taxon>Nematoda</taxon>
        <taxon>Chromadorea</taxon>
        <taxon>Rhabditida</taxon>
        <taxon>Tylenchina</taxon>
        <taxon>Panagrolaimomorpha</taxon>
        <taxon>Strongyloidoidea</taxon>
        <taxon>Strongyloididae</taxon>
        <taxon>Strongyloides</taxon>
    </lineage>
</organism>
<dbReference type="STRING" id="75913.A0A0K0FU71"/>
<evidence type="ECO:0000256" key="6">
    <source>
        <dbReference type="ARBA" id="ARBA00023067"/>
    </source>
</evidence>
<dbReference type="SUPFAM" id="SSF75553">
    <property type="entry name" value="Smc hinge domain"/>
    <property type="match status" value="1"/>
</dbReference>
<evidence type="ECO:0000256" key="7">
    <source>
        <dbReference type="ARBA" id="ARBA00023242"/>
    </source>
</evidence>
<evidence type="ECO:0000259" key="10">
    <source>
        <dbReference type="SMART" id="SM00968"/>
    </source>
</evidence>
<dbReference type="GO" id="GO:0016887">
    <property type="term" value="F:ATP hydrolysis activity"/>
    <property type="evidence" value="ECO:0007669"/>
    <property type="project" value="InterPro"/>
</dbReference>
<dbReference type="InterPro" id="IPR027417">
    <property type="entry name" value="P-loop_NTPase"/>
</dbReference>
<dbReference type="Gene3D" id="3.30.70.1620">
    <property type="match status" value="1"/>
</dbReference>
<comment type="similarity">
    <text evidence="2">Belongs to the SMC family. SMC4 subfamily.</text>
</comment>
<dbReference type="InterPro" id="IPR036277">
    <property type="entry name" value="SMC_hinge_sf"/>
</dbReference>
<dbReference type="Proteomes" id="UP000035680">
    <property type="component" value="Unassembled WGS sequence"/>
</dbReference>
<dbReference type="Gene3D" id="1.20.1060.20">
    <property type="match status" value="1"/>
</dbReference>
<dbReference type="PANTHER" id="PTHR18937">
    <property type="entry name" value="STRUCTURAL MAINTENANCE OF CHROMOSOMES SMC FAMILY MEMBER"/>
    <property type="match status" value="1"/>
</dbReference>
<accession>A0A0K0FU71</accession>
<dbReference type="Pfam" id="PF02463">
    <property type="entry name" value="SMC_N"/>
    <property type="match status" value="1"/>
</dbReference>